<name>A0AA88V8M2_9ASTE</name>
<evidence type="ECO:0000313" key="4">
    <source>
        <dbReference type="Proteomes" id="UP001188597"/>
    </source>
</evidence>
<evidence type="ECO:0000313" key="3">
    <source>
        <dbReference type="EMBL" id="KAK3002630.1"/>
    </source>
</evidence>
<gene>
    <name evidence="3" type="ORF">RJ639_020471</name>
</gene>
<dbReference type="Pfam" id="PF03732">
    <property type="entry name" value="Retrotrans_gag"/>
    <property type="match status" value="1"/>
</dbReference>
<comment type="caution">
    <text evidence="3">The sequence shown here is derived from an EMBL/GenBank/DDBJ whole genome shotgun (WGS) entry which is preliminary data.</text>
</comment>
<dbReference type="EMBL" id="JAVXUP010002558">
    <property type="protein sequence ID" value="KAK3002630.1"/>
    <property type="molecule type" value="Genomic_DNA"/>
</dbReference>
<dbReference type="InterPro" id="IPR005162">
    <property type="entry name" value="Retrotrans_gag_dom"/>
</dbReference>
<dbReference type="AlphaFoldDB" id="A0AA88V8M2"/>
<dbReference type="PANTHER" id="PTHR33240:SF17">
    <property type="entry name" value="EUKARYOTIC PEPTIDE CHAIN RELEASE FACTOR GTP-BINDING SUBUNIT-LIKE"/>
    <property type="match status" value="1"/>
</dbReference>
<evidence type="ECO:0000256" key="1">
    <source>
        <dbReference type="SAM" id="MobiDB-lite"/>
    </source>
</evidence>
<organism evidence="3 4">
    <name type="scientific">Escallonia herrerae</name>
    <dbReference type="NCBI Taxonomy" id="1293975"/>
    <lineage>
        <taxon>Eukaryota</taxon>
        <taxon>Viridiplantae</taxon>
        <taxon>Streptophyta</taxon>
        <taxon>Embryophyta</taxon>
        <taxon>Tracheophyta</taxon>
        <taxon>Spermatophyta</taxon>
        <taxon>Magnoliopsida</taxon>
        <taxon>eudicotyledons</taxon>
        <taxon>Gunneridae</taxon>
        <taxon>Pentapetalae</taxon>
        <taxon>asterids</taxon>
        <taxon>campanulids</taxon>
        <taxon>Escalloniales</taxon>
        <taxon>Escalloniaceae</taxon>
        <taxon>Escallonia</taxon>
    </lineage>
</organism>
<feature type="compositionally biased region" description="Basic and acidic residues" evidence="1">
    <location>
        <begin position="14"/>
        <end position="25"/>
    </location>
</feature>
<dbReference type="Gene3D" id="2.40.70.10">
    <property type="entry name" value="Acid Proteases"/>
    <property type="match status" value="1"/>
</dbReference>
<feature type="region of interest" description="Disordered" evidence="1">
    <location>
        <begin position="1"/>
        <end position="65"/>
    </location>
</feature>
<feature type="domain" description="Retrotransposon gag" evidence="2">
    <location>
        <begin position="119"/>
        <end position="210"/>
    </location>
</feature>
<feature type="region of interest" description="Disordered" evidence="1">
    <location>
        <begin position="245"/>
        <end position="288"/>
    </location>
</feature>
<proteinExistence type="predicted"/>
<evidence type="ECO:0000259" key="2">
    <source>
        <dbReference type="Pfam" id="PF03732"/>
    </source>
</evidence>
<keyword evidence="4" id="KW-1185">Reference proteome</keyword>
<dbReference type="Proteomes" id="UP001188597">
    <property type="component" value="Unassembled WGS sequence"/>
</dbReference>
<sequence length="552" mass="63022">MEDSTNSPPVLGGKIRDRRCADQRHCPQGRSHAFTRKVHPQGQTSHKTISGPRPEEFTPSWEDSGYPLSKTIEKAKLPPNFWMPQYDLYDGSEHPGEHVYQFQTNMLLIQVLDAVMCRAFPTTLRKAAHAWFKSLRPRSIHSLAQMSDLFQKHFVSSRTRRKNSTSLLNVVQERNESLSRFLGPFNMATLEIDSLDESVKYTTFMRGLRPTSKFAFSVNKSPPKSMNALLDKANKYIQAKEYLETHKGHREDNGQEQEKRAREDSPRGGRGSKSSRRDERRPKKMFDMKNLTPLTARPSQILHEIKDKEILEKPDKMRSVHSKRDMNLWCHYHNDHGHTTDNCELLKREIEALIKRGHLKKYVARRDDRREETPVMKGREERQENAGTINTISGGITAGEDEIGDIKTPHDDPLVVTLRVGNLDVKRILVDNGSLAEVLFYEAFQNMNIPPDRLRKMDTPLYGFSNHPIAVEGIIVLPVAIGTPPTQTKLMLDFVVVRVPSDNNAILGRIALNQLKAVVSTYHLKMKFPMEHGVGEVKGDQIVARQCYMASC</sequence>
<accession>A0AA88V8M2</accession>
<feature type="compositionally biased region" description="Basic and acidic residues" evidence="1">
    <location>
        <begin position="245"/>
        <end position="267"/>
    </location>
</feature>
<dbReference type="InterPro" id="IPR021109">
    <property type="entry name" value="Peptidase_aspartic_dom_sf"/>
</dbReference>
<dbReference type="CDD" id="cd00303">
    <property type="entry name" value="retropepsin_like"/>
    <property type="match status" value="1"/>
</dbReference>
<dbReference type="PANTHER" id="PTHR33240">
    <property type="entry name" value="OS08G0508500 PROTEIN"/>
    <property type="match status" value="1"/>
</dbReference>
<reference evidence="3" key="1">
    <citation type="submission" date="2022-12" db="EMBL/GenBank/DDBJ databases">
        <title>Draft genome assemblies for two species of Escallonia (Escalloniales).</title>
        <authorList>
            <person name="Chanderbali A."/>
            <person name="Dervinis C."/>
            <person name="Anghel I."/>
            <person name="Soltis D."/>
            <person name="Soltis P."/>
            <person name="Zapata F."/>
        </authorList>
    </citation>
    <scope>NUCLEOTIDE SEQUENCE</scope>
    <source>
        <strain evidence="3">UCBG64.0493</strain>
        <tissue evidence="3">Leaf</tissue>
    </source>
</reference>
<protein>
    <recommendedName>
        <fullName evidence="2">Retrotransposon gag domain-containing protein</fullName>
    </recommendedName>
</protein>
<feature type="compositionally biased region" description="Basic and acidic residues" evidence="1">
    <location>
        <begin position="275"/>
        <end position="287"/>
    </location>
</feature>